<keyword evidence="1" id="KW-0732">Signal</keyword>
<dbReference type="PROSITE" id="PS51257">
    <property type="entry name" value="PROKAR_LIPOPROTEIN"/>
    <property type="match status" value="1"/>
</dbReference>
<feature type="chain" id="PRO_5046585678" evidence="1">
    <location>
        <begin position="19"/>
        <end position="454"/>
    </location>
</feature>
<dbReference type="RefSeq" id="WP_263734220.1">
    <property type="nucleotide sequence ID" value="NZ_JAOWKY010000001.1"/>
</dbReference>
<reference evidence="2 3" key="1">
    <citation type="submission" date="2022-10" db="EMBL/GenBank/DDBJ databases">
        <title>Defluviimonas sp. nov., isolated from ocean surface water.</title>
        <authorList>
            <person name="He W."/>
            <person name="Wang L."/>
            <person name="Zhang D.-F."/>
        </authorList>
    </citation>
    <scope>NUCLEOTIDE SEQUENCE [LARGE SCALE GENOMIC DNA]</scope>
    <source>
        <strain evidence="2 3">WL0002</strain>
    </source>
</reference>
<dbReference type="Proteomes" id="UP001652542">
    <property type="component" value="Unassembled WGS sequence"/>
</dbReference>
<dbReference type="Pfam" id="PF11150">
    <property type="entry name" value="DUF2927"/>
    <property type="match status" value="1"/>
</dbReference>
<evidence type="ECO:0000256" key="1">
    <source>
        <dbReference type="SAM" id="SignalP"/>
    </source>
</evidence>
<organism evidence="2 3">
    <name type="scientific">Albidovulum marisflavi</name>
    <dbReference type="NCBI Taxonomy" id="2984159"/>
    <lineage>
        <taxon>Bacteria</taxon>
        <taxon>Pseudomonadati</taxon>
        <taxon>Pseudomonadota</taxon>
        <taxon>Alphaproteobacteria</taxon>
        <taxon>Rhodobacterales</taxon>
        <taxon>Paracoccaceae</taxon>
        <taxon>Albidovulum</taxon>
    </lineage>
</organism>
<evidence type="ECO:0000313" key="3">
    <source>
        <dbReference type="Proteomes" id="UP001652542"/>
    </source>
</evidence>
<name>A0ABT2ZBV0_9RHOB</name>
<feature type="signal peptide" evidence="1">
    <location>
        <begin position="1"/>
        <end position="18"/>
    </location>
</feature>
<accession>A0ABT2ZBV0</accession>
<gene>
    <name evidence="2" type="ORF">OEW28_08255</name>
</gene>
<protein>
    <submittedName>
        <fullName evidence="2">DUF2927 domain-containing protein</fullName>
    </submittedName>
</protein>
<sequence length="454" mass="49560">MRFPFAFVIALAVTASCAPVPPTPPAARAPIADLPPMRVFTQSAPQRPLRPNAEMARNFLDLVFRLETGEELPILTRFEEPVSVTFAGMVPPTAQLDLDRLLSRLRSEAGISIFYTEGPAAITVEFLPRRTMQAYVPQAACFVEPGVSSWQEFRGKSRSSQTDWTRLSRRERVAVFIPNDTAPQEVRDCLHEEIAQALGPLNDLYELPDSVFNDDNFNTVLTGFDMLMVRVQYAPELANGMTRNAVAMRLPEIFARYNPAGERPAGAPLPPTPRSFVNAVVTALGPKAATAKRRSAAAQAVAIAKDGGWRDERTGFALYAFGRLIQGRDADAARTAFLGARAAFSAIPGADIQRAQTELPLATFELSRGNVDGALSLARAAMPAARRSENAALLAELLRTESAALLVMGQTEKAAAVRLDSLGWARYGFGSAEEIRNFDESFRTIERMAKGMTR</sequence>
<dbReference type="EMBL" id="JAOWKY010000001">
    <property type="protein sequence ID" value="MCV2868619.1"/>
    <property type="molecule type" value="Genomic_DNA"/>
</dbReference>
<evidence type="ECO:0000313" key="2">
    <source>
        <dbReference type="EMBL" id="MCV2868619.1"/>
    </source>
</evidence>
<keyword evidence="3" id="KW-1185">Reference proteome</keyword>
<dbReference type="InterPro" id="IPR021323">
    <property type="entry name" value="DUF2927"/>
</dbReference>
<comment type="caution">
    <text evidence="2">The sequence shown here is derived from an EMBL/GenBank/DDBJ whole genome shotgun (WGS) entry which is preliminary data.</text>
</comment>
<proteinExistence type="predicted"/>